<dbReference type="PRINTS" id="PR00792">
    <property type="entry name" value="PEPSIN"/>
</dbReference>
<dbReference type="CDD" id="cd06097">
    <property type="entry name" value="Aspergillopepsin_like"/>
    <property type="match status" value="1"/>
</dbReference>
<evidence type="ECO:0000256" key="6">
    <source>
        <dbReference type="RuleBase" id="RU000454"/>
    </source>
</evidence>
<evidence type="ECO:0000256" key="4">
    <source>
        <dbReference type="ARBA" id="ARBA00022801"/>
    </source>
</evidence>
<dbReference type="InterPro" id="IPR001969">
    <property type="entry name" value="Aspartic_peptidase_AS"/>
</dbReference>
<feature type="active site" evidence="5">
    <location>
        <position position="314"/>
    </location>
</feature>
<dbReference type="PANTHER" id="PTHR47966">
    <property type="entry name" value="BETA-SITE APP-CLEAVING ENZYME, ISOFORM A-RELATED"/>
    <property type="match status" value="1"/>
</dbReference>
<protein>
    <recommendedName>
        <fullName evidence="8">Peptidase A1 domain-containing protein</fullName>
    </recommendedName>
</protein>
<sequence length="424" mass="45465">MATGITLSLAKNNHWKPHGPKDYARSVRKWGIKPTANTTFFIHENILKRRGETKSKRSKRRSFLSNLFRGEGGKKQYGASADHTPGSSTEGAEVPAEDVQNDLEYVVPVTIGTPGVTLNLDFDTGSSDLWVWSSFIKTTRHNLQGHTIYNPTKSTTAHVASGLTWHISYGDGSSASGNVYSDTIKLGTLSIPGQAVEVATHLSSSFLSSNGSDGLLGLAFPSINTVSPTQQKTPVEQLIEQDLITNPIFTVKLDKGDSTGFYTFGFIDDTVLPPSSPITYTNIISNGFWEFPSPELKVGDTVVTRASGNTAIADTGTTLILLDDAAVQSIYGTIPGASLDNSAGGWVLPTDSNPPSISFSVNGVFYSIPGTDLFFADAGNNTSFGSIQSRGQNPQDILGDVFLKRVYVVFDQTPGAPRIGFGQR</sequence>
<dbReference type="Proteomes" id="UP000886523">
    <property type="component" value="Unassembled WGS sequence"/>
</dbReference>
<dbReference type="InterPro" id="IPR033121">
    <property type="entry name" value="PEPTIDASE_A1"/>
</dbReference>
<feature type="region of interest" description="Disordered" evidence="7">
    <location>
        <begin position="1"/>
        <end position="21"/>
    </location>
</feature>
<dbReference type="GO" id="GO:0004190">
    <property type="term" value="F:aspartic-type endopeptidase activity"/>
    <property type="evidence" value="ECO:0007669"/>
    <property type="project" value="UniProtKB-KW"/>
</dbReference>
<evidence type="ECO:0000259" key="8">
    <source>
        <dbReference type="PROSITE" id="PS51767"/>
    </source>
</evidence>
<evidence type="ECO:0000256" key="1">
    <source>
        <dbReference type="ARBA" id="ARBA00007447"/>
    </source>
</evidence>
<dbReference type="SUPFAM" id="SSF50630">
    <property type="entry name" value="Acid proteases"/>
    <property type="match status" value="1"/>
</dbReference>
<accession>A0A9P6AX12</accession>
<dbReference type="PROSITE" id="PS00141">
    <property type="entry name" value="ASP_PROTEASE"/>
    <property type="match status" value="1"/>
</dbReference>
<feature type="region of interest" description="Disordered" evidence="7">
    <location>
        <begin position="74"/>
        <end position="94"/>
    </location>
</feature>
<organism evidence="9 10">
    <name type="scientific">Hydnum rufescens UP504</name>
    <dbReference type="NCBI Taxonomy" id="1448309"/>
    <lineage>
        <taxon>Eukaryota</taxon>
        <taxon>Fungi</taxon>
        <taxon>Dikarya</taxon>
        <taxon>Basidiomycota</taxon>
        <taxon>Agaricomycotina</taxon>
        <taxon>Agaricomycetes</taxon>
        <taxon>Cantharellales</taxon>
        <taxon>Hydnaceae</taxon>
        <taxon>Hydnum</taxon>
    </lineage>
</organism>
<evidence type="ECO:0000313" key="10">
    <source>
        <dbReference type="Proteomes" id="UP000886523"/>
    </source>
</evidence>
<keyword evidence="2 6" id="KW-0645">Protease</keyword>
<dbReference type="Pfam" id="PF00026">
    <property type="entry name" value="Asp"/>
    <property type="match status" value="1"/>
</dbReference>
<dbReference type="AlphaFoldDB" id="A0A9P6AX12"/>
<dbReference type="EMBL" id="MU128980">
    <property type="protein sequence ID" value="KAF9512925.1"/>
    <property type="molecule type" value="Genomic_DNA"/>
</dbReference>
<comment type="caution">
    <text evidence="9">The sequence shown here is derived from an EMBL/GenBank/DDBJ whole genome shotgun (WGS) entry which is preliminary data.</text>
</comment>
<reference evidence="9" key="1">
    <citation type="journal article" date="2020" name="Nat. Commun.">
        <title>Large-scale genome sequencing of mycorrhizal fungi provides insights into the early evolution of symbiotic traits.</title>
        <authorList>
            <person name="Miyauchi S."/>
            <person name="Kiss E."/>
            <person name="Kuo A."/>
            <person name="Drula E."/>
            <person name="Kohler A."/>
            <person name="Sanchez-Garcia M."/>
            <person name="Morin E."/>
            <person name="Andreopoulos B."/>
            <person name="Barry K.W."/>
            <person name="Bonito G."/>
            <person name="Buee M."/>
            <person name="Carver A."/>
            <person name="Chen C."/>
            <person name="Cichocki N."/>
            <person name="Clum A."/>
            <person name="Culley D."/>
            <person name="Crous P.W."/>
            <person name="Fauchery L."/>
            <person name="Girlanda M."/>
            <person name="Hayes R.D."/>
            <person name="Keri Z."/>
            <person name="LaButti K."/>
            <person name="Lipzen A."/>
            <person name="Lombard V."/>
            <person name="Magnuson J."/>
            <person name="Maillard F."/>
            <person name="Murat C."/>
            <person name="Nolan M."/>
            <person name="Ohm R.A."/>
            <person name="Pangilinan J."/>
            <person name="Pereira M.F."/>
            <person name="Perotto S."/>
            <person name="Peter M."/>
            <person name="Pfister S."/>
            <person name="Riley R."/>
            <person name="Sitrit Y."/>
            <person name="Stielow J.B."/>
            <person name="Szollosi G."/>
            <person name="Zifcakova L."/>
            <person name="Stursova M."/>
            <person name="Spatafora J.W."/>
            <person name="Tedersoo L."/>
            <person name="Vaario L.M."/>
            <person name="Yamada A."/>
            <person name="Yan M."/>
            <person name="Wang P."/>
            <person name="Xu J."/>
            <person name="Bruns T."/>
            <person name="Baldrian P."/>
            <person name="Vilgalys R."/>
            <person name="Dunand C."/>
            <person name="Henrissat B."/>
            <person name="Grigoriev I.V."/>
            <person name="Hibbett D."/>
            <person name="Nagy L.G."/>
            <person name="Martin F.M."/>
        </authorList>
    </citation>
    <scope>NUCLEOTIDE SEQUENCE</scope>
    <source>
        <strain evidence="9">UP504</strain>
    </source>
</reference>
<dbReference type="PANTHER" id="PTHR47966:SF1">
    <property type="entry name" value="ASPARTYL PROTEINASE"/>
    <property type="match status" value="1"/>
</dbReference>
<feature type="compositionally biased region" description="Polar residues" evidence="7">
    <location>
        <begin position="1"/>
        <end position="11"/>
    </location>
</feature>
<keyword evidence="4 6" id="KW-0378">Hydrolase</keyword>
<dbReference type="InterPro" id="IPR001461">
    <property type="entry name" value="Aspartic_peptidase_A1"/>
</dbReference>
<evidence type="ECO:0000256" key="7">
    <source>
        <dbReference type="SAM" id="MobiDB-lite"/>
    </source>
</evidence>
<evidence type="ECO:0000256" key="3">
    <source>
        <dbReference type="ARBA" id="ARBA00022750"/>
    </source>
</evidence>
<keyword evidence="3 6" id="KW-0064">Aspartyl protease</keyword>
<name>A0A9P6AX12_9AGAM</name>
<keyword evidence="10" id="KW-1185">Reference proteome</keyword>
<gene>
    <name evidence="9" type="ORF">BS47DRAFT_1344866</name>
</gene>
<evidence type="ECO:0000313" key="9">
    <source>
        <dbReference type="EMBL" id="KAF9512925.1"/>
    </source>
</evidence>
<dbReference type="PROSITE" id="PS51767">
    <property type="entry name" value="PEPTIDASE_A1"/>
    <property type="match status" value="1"/>
</dbReference>
<dbReference type="OrthoDB" id="2747330at2759"/>
<feature type="active site" evidence="5">
    <location>
        <position position="123"/>
    </location>
</feature>
<evidence type="ECO:0000256" key="2">
    <source>
        <dbReference type="ARBA" id="ARBA00022670"/>
    </source>
</evidence>
<dbReference type="InterPro" id="IPR034163">
    <property type="entry name" value="Aspergillopepsin-like_cat_dom"/>
</dbReference>
<dbReference type="Gene3D" id="2.40.70.10">
    <property type="entry name" value="Acid Proteases"/>
    <property type="match status" value="2"/>
</dbReference>
<feature type="domain" description="Peptidase A1" evidence="8">
    <location>
        <begin position="105"/>
        <end position="422"/>
    </location>
</feature>
<dbReference type="InterPro" id="IPR021109">
    <property type="entry name" value="Peptidase_aspartic_dom_sf"/>
</dbReference>
<comment type="similarity">
    <text evidence="1 6">Belongs to the peptidase A1 family.</text>
</comment>
<evidence type="ECO:0000256" key="5">
    <source>
        <dbReference type="PIRSR" id="PIRSR601461-1"/>
    </source>
</evidence>
<proteinExistence type="inferred from homology"/>
<dbReference type="FunFam" id="2.40.70.10:FF:000026">
    <property type="entry name" value="Endothiapepsin"/>
    <property type="match status" value="1"/>
</dbReference>
<dbReference type="GO" id="GO:0006508">
    <property type="term" value="P:proteolysis"/>
    <property type="evidence" value="ECO:0007669"/>
    <property type="project" value="UniProtKB-KW"/>
</dbReference>